<sequence length="146" mass="16377">MTALQTERLVLRHWHAADRLPFAEMNADPRVMEFMPATLSRPESDLLLDSIEKHIDTHGFGLFAAELRRDRSFIGFIGLAIPSFQASFTPGVEVGWRLSPIHWGKGLATEGAREVIRYAFEGLGLEAVVSFTVPANARSRRVMEKL</sequence>
<protein>
    <submittedName>
        <fullName evidence="2">GNAT family N-acetyltransferase</fullName>
    </submittedName>
</protein>
<feature type="domain" description="N-acetyltransferase" evidence="1">
    <location>
        <begin position="18"/>
        <end position="146"/>
    </location>
</feature>
<dbReference type="AlphaFoldDB" id="A0A7V8SVA9"/>
<dbReference type="PANTHER" id="PTHR43792:SF1">
    <property type="entry name" value="N-ACETYLTRANSFERASE DOMAIN-CONTAINING PROTEIN"/>
    <property type="match status" value="1"/>
</dbReference>
<name>A0A7V8SVA9_9BACT</name>
<dbReference type="InterPro" id="IPR000182">
    <property type="entry name" value="GNAT_dom"/>
</dbReference>
<dbReference type="SUPFAM" id="SSF55729">
    <property type="entry name" value="Acyl-CoA N-acyltransferases (Nat)"/>
    <property type="match status" value="1"/>
</dbReference>
<dbReference type="InterPro" id="IPR051531">
    <property type="entry name" value="N-acetyltransferase"/>
</dbReference>
<keyword evidence="3" id="KW-1185">Reference proteome</keyword>
<evidence type="ECO:0000313" key="2">
    <source>
        <dbReference type="EMBL" id="MBA0083656.1"/>
    </source>
</evidence>
<evidence type="ECO:0000313" key="3">
    <source>
        <dbReference type="Proteomes" id="UP000567293"/>
    </source>
</evidence>
<accession>A0A7V8SVA9</accession>
<dbReference type="InterPro" id="IPR016181">
    <property type="entry name" value="Acyl_CoA_acyltransferase"/>
</dbReference>
<dbReference type="Gene3D" id="3.40.630.30">
    <property type="match status" value="1"/>
</dbReference>
<proteinExistence type="predicted"/>
<dbReference type="PANTHER" id="PTHR43792">
    <property type="entry name" value="GNAT FAMILY, PUTATIVE (AFU_ORTHOLOGUE AFUA_3G00765)-RELATED-RELATED"/>
    <property type="match status" value="1"/>
</dbReference>
<comment type="caution">
    <text evidence="2">The sequence shown here is derived from an EMBL/GenBank/DDBJ whole genome shotgun (WGS) entry which is preliminary data.</text>
</comment>
<organism evidence="2 3">
    <name type="scientific">Candidatus Acidiferrum panamense</name>
    <dbReference type="NCBI Taxonomy" id="2741543"/>
    <lineage>
        <taxon>Bacteria</taxon>
        <taxon>Pseudomonadati</taxon>
        <taxon>Acidobacteriota</taxon>
        <taxon>Terriglobia</taxon>
        <taxon>Candidatus Acidiferrales</taxon>
        <taxon>Candidatus Acidiferrum</taxon>
    </lineage>
</organism>
<feature type="non-terminal residue" evidence="2">
    <location>
        <position position="146"/>
    </location>
</feature>
<dbReference type="Pfam" id="PF13302">
    <property type="entry name" value="Acetyltransf_3"/>
    <property type="match status" value="1"/>
</dbReference>
<evidence type="ECO:0000259" key="1">
    <source>
        <dbReference type="PROSITE" id="PS51186"/>
    </source>
</evidence>
<dbReference type="Proteomes" id="UP000567293">
    <property type="component" value="Unassembled WGS sequence"/>
</dbReference>
<dbReference type="EMBL" id="JACDQQ010000158">
    <property type="protein sequence ID" value="MBA0083656.1"/>
    <property type="molecule type" value="Genomic_DNA"/>
</dbReference>
<dbReference type="GO" id="GO:0016747">
    <property type="term" value="F:acyltransferase activity, transferring groups other than amino-acyl groups"/>
    <property type="evidence" value="ECO:0007669"/>
    <property type="project" value="InterPro"/>
</dbReference>
<gene>
    <name evidence="2" type="ORF">HRJ53_01540</name>
</gene>
<dbReference type="PROSITE" id="PS51186">
    <property type="entry name" value="GNAT"/>
    <property type="match status" value="1"/>
</dbReference>
<reference evidence="2" key="1">
    <citation type="submission" date="2020-06" db="EMBL/GenBank/DDBJ databases">
        <title>Legume-microbial interactions unlock mineral nutrients during tropical forest succession.</title>
        <authorList>
            <person name="Epihov D.Z."/>
        </authorList>
    </citation>
    <scope>NUCLEOTIDE SEQUENCE [LARGE SCALE GENOMIC DNA]</scope>
    <source>
        <strain evidence="2">Pan2503</strain>
    </source>
</reference>